<reference evidence="5 6" key="1">
    <citation type="submission" date="2016-06" db="EMBL/GenBank/DDBJ databases">
        <title>Complete genome sequences of Bordetella bronchialis and Bordetella flabilis.</title>
        <authorList>
            <person name="LiPuma J.J."/>
            <person name="Spilker T."/>
        </authorList>
    </citation>
    <scope>NUCLEOTIDE SEQUENCE [LARGE SCALE GENOMIC DNA]</scope>
    <source>
        <strain evidence="4 6">AU17976</strain>
        <strain evidence="3 5">AU3182</strain>
    </source>
</reference>
<evidence type="ECO:0000256" key="1">
    <source>
        <dbReference type="ARBA" id="ARBA00007673"/>
    </source>
</evidence>
<dbReference type="STRING" id="463025.BAU08_19875"/>
<protein>
    <submittedName>
        <fullName evidence="3 4">AcnD-accessory protein PrpF</fullName>
    </submittedName>
</protein>
<accession>A0A193FRT2</accession>
<dbReference type="SUPFAM" id="SSF54506">
    <property type="entry name" value="Diaminopimelate epimerase-like"/>
    <property type="match status" value="2"/>
</dbReference>
<dbReference type="EMBL" id="CP016171">
    <property type="protein sequence ID" value="ANN74935.1"/>
    <property type="molecule type" value="Genomic_DNA"/>
</dbReference>
<dbReference type="OrthoDB" id="9779763at2"/>
<dbReference type="NCBIfam" id="TIGR02334">
    <property type="entry name" value="prpF"/>
    <property type="match status" value="1"/>
</dbReference>
<dbReference type="GO" id="GO:0019629">
    <property type="term" value="P:propionate catabolic process, 2-methylcitrate cycle"/>
    <property type="evidence" value="ECO:0007669"/>
    <property type="project" value="InterPro"/>
</dbReference>
<dbReference type="InterPro" id="IPR007400">
    <property type="entry name" value="PrpF-like"/>
</dbReference>
<sequence length="394" mass="40860">MNTPGRQIEIPALYMRGGTSKGVFFLPRDLPADPARRDAVLLRVAGSPDPYGKQIDGMGGATSSTSKVVIVGKSTRPDCDVDYWFGQVAIGQALVDWSGNCGNLTAAVGPFAIHRGLVRPPGDGVATVRIWQANIRRRIIAHVPVRDGQVQELGDFELDGVTFPAAEIPLTFLDPGAGGDAQGGGMFPTGRAIDRLSVPGVGTIEATLIDAGNPAVLVDAVALGLAGTENQARINGDAPLLARLESIRAHAAVAMGAAGTAAEATATRQHTPKLAFFGPPASYDASSGARVDAETIDIVARIMSMGQLHHAMTGTGAVAIAAAAAVPGTIVSRILGGARDTLCFGHASGRLRVGAEARQREGQWEVTKVTLSRSARRLMAGTVFVPEAVLRDQA</sequence>
<dbReference type="EMBL" id="CP016170">
    <property type="protein sequence ID" value="ANN69784.1"/>
    <property type="molecule type" value="Genomic_DNA"/>
</dbReference>
<evidence type="ECO:0000313" key="3">
    <source>
        <dbReference type="EMBL" id="ANN69784.1"/>
    </source>
</evidence>
<dbReference type="KEGG" id="bbro:BAU06_19375"/>
<dbReference type="Proteomes" id="UP000091897">
    <property type="component" value="Chromosome"/>
</dbReference>
<dbReference type="InterPro" id="IPR012709">
    <property type="entry name" value="PrpF"/>
</dbReference>
<dbReference type="PANTHER" id="PTHR43709:SF2">
    <property type="entry name" value="DUF453 DOMAIN PROTEIN (AFU_ORTHOLOGUE AFUA_6G00360)"/>
    <property type="match status" value="1"/>
</dbReference>
<gene>
    <name evidence="3" type="ORF">BAU06_19375</name>
    <name evidence="4" type="ORF">BAU08_19875</name>
</gene>
<dbReference type="AlphaFoldDB" id="A0A193FRT2"/>
<dbReference type="RefSeq" id="WP_066359388.1">
    <property type="nucleotide sequence ID" value="NZ_CBCSFJ010000044.1"/>
</dbReference>
<dbReference type="Pfam" id="PF04303">
    <property type="entry name" value="PrpF"/>
    <property type="match status" value="1"/>
</dbReference>
<evidence type="ECO:0000313" key="4">
    <source>
        <dbReference type="EMBL" id="ANN74935.1"/>
    </source>
</evidence>
<dbReference type="Proteomes" id="UP000092213">
    <property type="component" value="Chromosome"/>
</dbReference>
<evidence type="ECO:0000256" key="2">
    <source>
        <dbReference type="ARBA" id="ARBA00023235"/>
    </source>
</evidence>
<evidence type="ECO:0000313" key="5">
    <source>
        <dbReference type="Proteomes" id="UP000091897"/>
    </source>
</evidence>
<evidence type="ECO:0000313" key="6">
    <source>
        <dbReference type="Proteomes" id="UP000092213"/>
    </source>
</evidence>
<comment type="similarity">
    <text evidence="1">Belongs to the PrpF family.</text>
</comment>
<proteinExistence type="inferred from homology"/>
<dbReference type="Gene3D" id="3.10.310.10">
    <property type="entry name" value="Diaminopimelate Epimerase, Chain A, domain 1"/>
    <property type="match status" value="2"/>
</dbReference>
<dbReference type="GO" id="GO:0016853">
    <property type="term" value="F:isomerase activity"/>
    <property type="evidence" value="ECO:0007669"/>
    <property type="project" value="UniProtKB-KW"/>
</dbReference>
<keyword evidence="5" id="KW-1185">Reference proteome</keyword>
<keyword evidence="2" id="KW-0413">Isomerase</keyword>
<organism evidence="4 6">
    <name type="scientific">Bordetella bronchialis</name>
    <dbReference type="NCBI Taxonomy" id="463025"/>
    <lineage>
        <taxon>Bacteria</taxon>
        <taxon>Pseudomonadati</taxon>
        <taxon>Pseudomonadota</taxon>
        <taxon>Betaproteobacteria</taxon>
        <taxon>Burkholderiales</taxon>
        <taxon>Alcaligenaceae</taxon>
        <taxon>Bordetella</taxon>
    </lineage>
</organism>
<name>A0A193FRT2_9BORD</name>
<dbReference type="PANTHER" id="PTHR43709">
    <property type="entry name" value="ACONITATE ISOMERASE-RELATED"/>
    <property type="match status" value="1"/>
</dbReference>